<dbReference type="InterPro" id="IPR019933">
    <property type="entry name" value="DivIVA_domain"/>
</dbReference>
<reference evidence="3 4" key="1">
    <citation type="submission" date="2021-03" db="EMBL/GenBank/DDBJ databases">
        <title>Glycomyces sp. nov., a novel actinomycete isolated from soil.</title>
        <authorList>
            <person name="Yang X."/>
            <person name="Xu X."/>
        </authorList>
    </citation>
    <scope>NUCLEOTIDE SEQUENCE [LARGE SCALE GENOMIC DNA]</scope>
    <source>
        <strain evidence="3 4">NEAU-S30</strain>
    </source>
</reference>
<evidence type="ECO:0000313" key="4">
    <source>
        <dbReference type="Proteomes" id="UP000681341"/>
    </source>
</evidence>
<sequence length="397" mass="42779">MQLPDGANSRALLIGTAAYEHLPGVPASRNNLPALANALERHTGLPREHCTQLLDARDLATVGREVEAAVEGATDLLLIYYSGHGLVASDGLLHLALPQTSQQSVDWSGIPFKLLHHAIQVSRARTKVLILDCCFSGRATQLLGAEEGNILGQITANGAYTLTSSPANSPSYAFDGDGHTAFTGALLNLLDNGIPSAGSLLTLKDLYLGLLHHAQAHGLPEPQRLGTHTADMLPLAANRGFAALTLAEDDRVKELAAQMAAIEQLIEANAKKIEATEKELASKQAELAAMLNSPTPSVSLLTARDIEHVRFRTVRFIQGYDRDQVDEFLGKVALALDDPEDGPQRMRAVDVLGARFSLRGTRMREGYDIDEVTSFLDRVQLEFERREGLGTAQGGPY</sequence>
<dbReference type="RefSeq" id="WP_208498681.1">
    <property type="nucleotide sequence ID" value="NZ_JAGFNP010000012.1"/>
</dbReference>
<dbReference type="NCBIfam" id="TIGR03544">
    <property type="entry name" value="DivI1A_domain"/>
    <property type="match status" value="1"/>
</dbReference>
<feature type="coiled-coil region" evidence="1">
    <location>
        <begin position="252"/>
        <end position="293"/>
    </location>
</feature>
<keyword evidence="1" id="KW-0175">Coiled coil</keyword>
<dbReference type="Pfam" id="PF00656">
    <property type="entry name" value="Peptidase_C14"/>
    <property type="match status" value="1"/>
</dbReference>
<comment type="caution">
    <text evidence="3">The sequence shown here is derived from an EMBL/GenBank/DDBJ whole genome shotgun (WGS) entry which is preliminary data.</text>
</comment>
<dbReference type="NCBIfam" id="NF047832">
    <property type="entry name" value="caspase_w_EACC1"/>
    <property type="match status" value="1"/>
</dbReference>
<organism evidence="3 4">
    <name type="scientific">Glycomyces niveus</name>
    <dbReference type="NCBI Taxonomy" id="2820287"/>
    <lineage>
        <taxon>Bacteria</taxon>
        <taxon>Bacillati</taxon>
        <taxon>Actinomycetota</taxon>
        <taxon>Actinomycetes</taxon>
        <taxon>Glycomycetales</taxon>
        <taxon>Glycomycetaceae</taxon>
        <taxon>Glycomyces</taxon>
    </lineage>
</organism>
<feature type="domain" description="Peptidase C14 caspase" evidence="2">
    <location>
        <begin position="10"/>
        <end position="202"/>
    </location>
</feature>
<accession>A0ABS3U8E3</accession>
<gene>
    <name evidence="3" type="ORF">J5V16_19670</name>
</gene>
<dbReference type="SUPFAM" id="SSF52129">
    <property type="entry name" value="Caspase-like"/>
    <property type="match status" value="1"/>
</dbReference>
<protein>
    <submittedName>
        <fullName evidence="3">DivIVA domain-containing protein</fullName>
    </submittedName>
</protein>
<proteinExistence type="predicted"/>
<dbReference type="InterPro" id="IPR029030">
    <property type="entry name" value="Caspase-like_dom_sf"/>
</dbReference>
<name>A0ABS3U8E3_9ACTN</name>
<evidence type="ECO:0000256" key="1">
    <source>
        <dbReference type="SAM" id="Coils"/>
    </source>
</evidence>
<keyword evidence="4" id="KW-1185">Reference proteome</keyword>
<evidence type="ECO:0000313" key="3">
    <source>
        <dbReference type="EMBL" id="MBO3735055.1"/>
    </source>
</evidence>
<dbReference type="InterPro" id="IPR011600">
    <property type="entry name" value="Pept_C14_caspase"/>
</dbReference>
<evidence type="ECO:0000259" key="2">
    <source>
        <dbReference type="Pfam" id="PF00656"/>
    </source>
</evidence>
<dbReference type="EMBL" id="JAGFNP010000012">
    <property type="protein sequence ID" value="MBO3735055.1"/>
    <property type="molecule type" value="Genomic_DNA"/>
</dbReference>
<dbReference type="Gene3D" id="3.40.50.1460">
    <property type="match status" value="1"/>
</dbReference>
<dbReference type="Gene3D" id="6.10.250.660">
    <property type="match status" value="2"/>
</dbReference>
<dbReference type="Proteomes" id="UP000681341">
    <property type="component" value="Unassembled WGS sequence"/>
</dbReference>